<dbReference type="Pfam" id="PF15915">
    <property type="entry name" value="BAT"/>
    <property type="match status" value="1"/>
</dbReference>
<dbReference type="RefSeq" id="WP_338004494.1">
    <property type="nucleotide sequence ID" value="NZ_JAOPKA010000009.1"/>
</dbReference>
<dbReference type="EMBL" id="JAOPKA010000009">
    <property type="protein sequence ID" value="MCU4742673.1"/>
    <property type="molecule type" value="Genomic_DNA"/>
</dbReference>
<dbReference type="EMBL" id="JAOPKB010000010">
    <property type="protein sequence ID" value="MCU4974155.1"/>
    <property type="molecule type" value="Genomic_DNA"/>
</dbReference>
<comment type="caution">
    <text evidence="5">The sequence shown here is derived from an EMBL/GenBank/DDBJ whole genome shotgun (WGS) entry which is preliminary data.</text>
</comment>
<feature type="domain" description="Bacterioopsin transcriptional activator GAF and HTH associated" evidence="4">
    <location>
        <begin position="20"/>
        <end position="148"/>
    </location>
</feature>
<dbReference type="CDD" id="cd06171">
    <property type="entry name" value="Sigma70_r4"/>
    <property type="match status" value="1"/>
</dbReference>
<dbReference type="Proteomes" id="UP001320972">
    <property type="component" value="Unassembled WGS sequence"/>
</dbReference>
<keyword evidence="2" id="KW-0804">Transcription</keyword>
<evidence type="ECO:0000259" key="4">
    <source>
        <dbReference type="Pfam" id="PF15915"/>
    </source>
</evidence>
<evidence type="ECO:0000259" key="3">
    <source>
        <dbReference type="Pfam" id="PF04967"/>
    </source>
</evidence>
<dbReference type="Pfam" id="PF04967">
    <property type="entry name" value="HTH_10"/>
    <property type="match status" value="1"/>
</dbReference>
<organism evidence="5 8">
    <name type="scientific">Natronoglomus mannanivorans</name>
    <dbReference type="NCBI Taxonomy" id="2979990"/>
    <lineage>
        <taxon>Archaea</taxon>
        <taxon>Methanobacteriati</taxon>
        <taxon>Methanobacteriota</taxon>
        <taxon>Stenosarchaea group</taxon>
        <taxon>Halobacteria</taxon>
        <taxon>Halobacteriales</taxon>
        <taxon>Natrialbaceae</taxon>
        <taxon>Natronoglomus</taxon>
    </lineage>
</organism>
<proteinExistence type="predicted"/>
<evidence type="ECO:0000313" key="5">
    <source>
        <dbReference type="EMBL" id="MCU4742673.1"/>
    </source>
</evidence>
<dbReference type="Gene3D" id="1.10.10.10">
    <property type="entry name" value="Winged helix-like DNA-binding domain superfamily/Winged helix DNA-binding domain"/>
    <property type="match status" value="1"/>
</dbReference>
<evidence type="ECO:0000256" key="1">
    <source>
        <dbReference type="ARBA" id="ARBA00023015"/>
    </source>
</evidence>
<dbReference type="SUPFAM" id="SSF88659">
    <property type="entry name" value="Sigma3 and sigma4 domains of RNA polymerase sigma factors"/>
    <property type="match status" value="1"/>
</dbReference>
<dbReference type="InterPro" id="IPR036388">
    <property type="entry name" value="WH-like_DNA-bd_sf"/>
</dbReference>
<evidence type="ECO:0000313" key="6">
    <source>
        <dbReference type="EMBL" id="MCU4974155.1"/>
    </source>
</evidence>
<name>A0AAP3E2J9_9EURY</name>
<evidence type="ECO:0000313" key="8">
    <source>
        <dbReference type="Proteomes" id="UP001321018"/>
    </source>
</evidence>
<reference evidence="5 7" key="1">
    <citation type="submission" date="2022-09" db="EMBL/GenBank/DDBJ databases">
        <title>Enrichment on poylsaccharides allowed isolation of novel metabolic and taxonomic groups of Haloarchaea.</title>
        <authorList>
            <person name="Sorokin D.Y."/>
            <person name="Elcheninov A.G."/>
            <person name="Khizhniak T.V."/>
            <person name="Kolganova T.V."/>
            <person name="Kublanov I.V."/>
        </authorList>
    </citation>
    <scope>NUCLEOTIDE SEQUENCE</scope>
    <source>
        <strain evidence="6 7">AArc-m2/3/4</strain>
        <strain evidence="5">AArc-xg1-1</strain>
    </source>
</reference>
<gene>
    <name evidence="6" type="ORF">OB955_15610</name>
    <name evidence="5" type="ORF">OB960_14855</name>
</gene>
<dbReference type="InterPro" id="IPR013324">
    <property type="entry name" value="RNA_pol_sigma_r3/r4-like"/>
</dbReference>
<evidence type="ECO:0000313" key="7">
    <source>
        <dbReference type="Proteomes" id="UP001320972"/>
    </source>
</evidence>
<dbReference type="InterPro" id="IPR031803">
    <property type="entry name" value="BAT_GAF/HTH-assoc"/>
</dbReference>
<dbReference type="PANTHER" id="PTHR34236">
    <property type="entry name" value="DIMETHYL SULFOXIDE REDUCTASE TRANSCRIPTIONAL ACTIVATOR"/>
    <property type="match status" value="1"/>
</dbReference>
<dbReference type="PANTHER" id="PTHR34236:SF1">
    <property type="entry name" value="DIMETHYL SULFOXIDE REDUCTASE TRANSCRIPTIONAL ACTIVATOR"/>
    <property type="match status" value="1"/>
</dbReference>
<dbReference type="InterPro" id="IPR007050">
    <property type="entry name" value="HTH_bacterioopsin"/>
</dbReference>
<sequence>MNVIAEIHVSHDDLVLLPTIRSTDDATIRWEYETTLETDHGRERVLFVSVFGDTDRALEAALEADHTVADPTRIATFAERTIYRVRVSTDLELVPPSWTVEWSAFTFRIVASDRDWILRVHLPDRDALVAFNDYCRRNDISFRVAQLYESDSVDELATIGLSDQQRDILLTALYVGYYDIPRQGTQEDIADQLGISTSAVSQRLRRAVAQLIVTMLDLRQTDRSVRD</sequence>
<protein>
    <submittedName>
        <fullName evidence="5">Helix-turn-helix domain-containing protein</fullName>
    </submittedName>
</protein>
<keyword evidence="1" id="KW-0805">Transcription regulation</keyword>
<keyword evidence="7" id="KW-1185">Reference proteome</keyword>
<accession>A0AAP3E2J9</accession>
<evidence type="ECO:0000256" key="2">
    <source>
        <dbReference type="ARBA" id="ARBA00023163"/>
    </source>
</evidence>
<dbReference type="AlphaFoldDB" id="A0AAP3E2J9"/>
<feature type="domain" description="HTH bat-type" evidence="3">
    <location>
        <begin position="161"/>
        <end position="212"/>
    </location>
</feature>
<dbReference type="Proteomes" id="UP001321018">
    <property type="component" value="Unassembled WGS sequence"/>
</dbReference>